<name>A0A0B6YMW7_9EUPU</name>
<dbReference type="AlphaFoldDB" id="A0A0B6YMW7"/>
<evidence type="ECO:0000313" key="2">
    <source>
        <dbReference type="EMBL" id="CEK57131.1"/>
    </source>
</evidence>
<gene>
    <name evidence="2" type="primary">ORF29359</name>
</gene>
<organism evidence="2">
    <name type="scientific">Arion vulgaris</name>
    <dbReference type="NCBI Taxonomy" id="1028688"/>
    <lineage>
        <taxon>Eukaryota</taxon>
        <taxon>Metazoa</taxon>
        <taxon>Spiralia</taxon>
        <taxon>Lophotrochozoa</taxon>
        <taxon>Mollusca</taxon>
        <taxon>Gastropoda</taxon>
        <taxon>Heterobranchia</taxon>
        <taxon>Euthyneura</taxon>
        <taxon>Panpulmonata</taxon>
        <taxon>Eupulmonata</taxon>
        <taxon>Stylommatophora</taxon>
        <taxon>Helicina</taxon>
        <taxon>Arionoidea</taxon>
        <taxon>Arionidae</taxon>
        <taxon>Arion</taxon>
    </lineage>
</organism>
<feature type="non-terminal residue" evidence="2">
    <location>
        <position position="177"/>
    </location>
</feature>
<reference evidence="2" key="1">
    <citation type="submission" date="2014-12" db="EMBL/GenBank/DDBJ databases">
        <title>Insight into the proteome of Arion vulgaris.</title>
        <authorList>
            <person name="Aradska J."/>
            <person name="Bulat T."/>
            <person name="Smidak R."/>
            <person name="Sarate P."/>
            <person name="Gangsoo J."/>
            <person name="Sialana F."/>
            <person name="Bilban M."/>
            <person name="Lubec G."/>
        </authorList>
    </citation>
    <scope>NUCLEOTIDE SEQUENCE</scope>
    <source>
        <tissue evidence="2">Skin</tissue>
    </source>
</reference>
<feature type="non-terminal residue" evidence="2">
    <location>
        <position position="1"/>
    </location>
</feature>
<evidence type="ECO:0000256" key="1">
    <source>
        <dbReference type="SAM" id="MobiDB-lite"/>
    </source>
</evidence>
<feature type="compositionally biased region" description="Low complexity" evidence="1">
    <location>
        <begin position="152"/>
        <end position="165"/>
    </location>
</feature>
<accession>A0A0B6YMW7</accession>
<protein>
    <submittedName>
        <fullName evidence="2">Uncharacterized protein</fullName>
    </submittedName>
</protein>
<proteinExistence type="predicted"/>
<dbReference type="EMBL" id="HACG01010266">
    <property type="protein sequence ID" value="CEK57131.1"/>
    <property type="molecule type" value="Transcribed_RNA"/>
</dbReference>
<sequence length="177" mass="19826">GVKAVVGSKMELEEAVLNSTKYASIFNARNNKYIQGDIYKKQYKADLFVDKIALKTIQLKTQLRFLKTNTGHKRNRRNAQSENSYIEEKANLTESTSVSEDMFMQLATSGTSPSGILSVTDIEESNEENSKINTRDWLENNVNVKNFENKVVDSSTDAIDTSTSLSEKKSDIANTPD</sequence>
<feature type="region of interest" description="Disordered" evidence="1">
    <location>
        <begin position="70"/>
        <end position="93"/>
    </location>
</feature>
<feature type="region of interest" description="Disordered" evidence="1">
    <location>
        <begin position="151"/>
        <end position="177"/>
    </location>
</feature>